<comment type="similarity">
    <text evidence="1">Belongs to the HMG-CoA lyase family.</text>
</comment>
<sequence>MREPAHTLPVVEIIEEGMREGMQIESESISVDAKLRLLDALSVTGLGTIVVGSFVSPRWTPQMAWIDELVGRMTPHPGVTYTGLALNERGRERMRAHMPPLAEPAIAGRTMVHLCDVFARRNTNRSQEQEIALWPSIVERAVEAGAARATVGVNAAWGSNWTGDVPAGLRMEMLERQRRVWSAAGIPVDRVWLGDPMGWNTPWTVGEQLTEITQTWPEVTTVHLHLHNARGSALASIHEAVRVLDARHRLVLDTAIGGMGGCPYSGHGQMTRMAPTEDVVDLLHERGIDTGVDLALLIEAAHVAEEVVGHALWGHVSKVGPRPRGDALFAMDMPMVQTERQAQHFRLGEQVYEGALRPWNEPIQSPARPVLTSTERS</sequence>
<dbReference type="RefSeq" id="WP_245707532.1">
    <property type="nucleotide sequence ID" value="NZ_FNBE01000010.1"/>
</dbReference>
<reference evidence="5 6" key="1">
    <citation type="submission" date="2016-10" db="EMBL/GenBank/DDBJ databases">
        <authorList>
            <person name="de Groot N.N."/>
        </authorList>
    </citation>
    <scope>NUCLEOTIDE SEQUENCE [LARGE SCALE GENOMIC DNA]</scope>
    <source>
        <strain evidence="5 6">CGMCC 4.3143</strain>
    </source>
</reference>
<dbReference type="PANTHER" id="PTHR42738:SF7">
    <property type="entry name" value="HYDROXYMETHYLGLUTARYL-COA LYASE"/>
    <property type="match status" value="1"/>
</dbReference>
<dbReference type="InterPro" id="IPR013785">
    <property type="entry name" value="Aldolase_TIM"/>
</dbReference>
<dbReference type="Gene3D" id="3.20.20.70">
    <property type="entry name" value="Aldolase class I"/>
    <property type="match status" value="1"/>
</dbReference>
<protein>
    <submittedName>
        <fullName evidence="5">Hydroxymethylglutaryl-CoA lyase</fullName>
    </submittedName>
</protein>
<keyword evidence="2" id="KW-0479">Metal-binding</keyword>
<evidence type="ECO:0000256" key="2">
    <source>
        <dbReference type="ARBA" id="ARBA00022723"/>
    </source>
</evidence>
<dbReference type="PROSITE" id="PS50991">
    <property type="entry name" value="PYR_CT"/>
    <property type="match status" value="1"/>
</dbReference>
<evidence type="ECO:0000259" key="4">
    <source>
        <dbReference type="PROSITE" id="PS50991"/>
    </source>
</evidence>
<dbReference type="Pfam" id="PF00682">
    <property type="entry name" value="HMGL-like"/>
    <property type="match status" value="1"/>
</dbReference>
<dbReference type="GO" id="GO:0046872">
    <property type="term" value="F:metal ion binding"/>
    <property type="evidence" value="ECO:0007669"/>
    <property type="project" value="UniProtKB-KW"/>
</dbReference>
<dbReference type="GO" id="GO:0046951">
    <property type="term" value="P:ketone body biosynthetic process"/>
    <property type="evidence" value="ECO:0007669"/>
    <property type="project" value="TreeGrafter"/>
</dbReference>
<evidence type="ECO:0000256" key="3">
    <source>
        <dbReference type="ARBA" id="ARBA00023239"/>
    </source>
</evidence>
<dbReference type="InterPro" id="IPR000891">
    <property type="entry name" value="PYR_CT"/>
</dbReference>
<feature type="domain" description="Pyruvate carboxyltransferase" evidence="4">
    <location>
        <begin position="11"/>
        <end position="298"/>
    </location>
</feature>
<keyword evidence="6" id="KW-1185">Reference proteome</keyword>
<dbReference type="SUPFAM" id="SSF51569">
    <property type="entry name" value="Aldolase"/>
    <property type="match status" value="1"/>
</dbReference>
<dbReference type="GO" id="GO:0006552">
    <property type="term" value="P:L-leucine catabolic process"/>
    <property type="evidence" value="ECO:0007669"/>
    <property type="project" value="TreeGrafter"/>
</dbReference>
<keyword evidence="3 5" id="KW-0456">Lyase</keyword>
<accession>A0A1G7SNS4</accession>
<name>A0A1G7SNS4_PSEOR</name>
<evidence type="ECO:0000313" key="6">
    <source>
        <dbReference type="Proteomes" id="UP000198967"/>
    </source>
</evidence>
<dbReference type="InterPro" id="IPR043594">
    <property type="entry name" value="HMGL"/>
</dbReference>
<dbReference type="Proteomes" id="UP000198967">
    <property type="component" value="Unassembled WGS sequence"/>
</dbReference>
<dbReference type="STRING" id="366584.SAMN05216377_11048"/>
<dbReference type="EMBL" id="FNBE01000010">
    <property type="protein sequence ID" value="SDG24715.1"/>
    <property type="molecule type" value="Genomic_DNA"/>
</dbReference>
<gene>
    <name evidence="5" type="ORF">SAMN05216377_11048</name>
</gene>
<dbReference type="AlphaFoldDB" id="A0A1G7SNS4"/>
<evidence type="ECO:0000256" key="1">
    <source>
        <dbReference type="ARBA" id="ARBA00009405"/>
    </source>
</evidence>
<evidence type="ECO:0000313" key="5">
    <source>
        <dbReference type="EMBL" id="SDG24715.1"/>
    </source>
</evidence>
<dbReference type="GO" id="GO:0004419">
    <property type="term" value="F:hydroxymethylglutaryl-CoA lyase activity"/>
    <property type="evidence" value="ECO:0007669"/>
    <property type="project" value="TreeGrafter"/>
</dbReference>
<proteinExistence type="inferred from homology"/>
<organism evidence="5 6">
    <name type="scientific">Pseudonocardia oroxyli</name>
    <dbReference type="NCBI Taxonomy" id="366584"/>
    <lineage>
        <taxon>Bacteria</taxon>
        <taxon>Bacillati</taxon>
        <taxon>Actinomycetota</taxon>
        <taxon>Actinomycetes</taxon>
        <taxon>Pseudonocardiales</taxon>
        <taxon>Pseudonocardiaceae</taxon>
        <taxon>Pseudonocardia</taxon>
    </lineage>
</organism>
<dbReference type="PANTHER" id="PTHR42738">
    <property type="entry name" value="HYDROXYMETHYLGLUTARYL-COA LYASE"/>
    <property type="match status" value="1"/>
</dbReference>